<reference evidence="1 2" key="1">
    <citation type="journal article" date="2016" name="Nat. Commun.">
        <title>Thousands of microbial genomes shed light on interconnected biogeochemical processes in an aquifer system.</title>
        <authorList>
            <person name="Anantharaman K."/>
            <person name="Brown C.T."/>
            <person name="Hug L.A."/>
            <person name="Sharon I."/>
            <person name="Castelle C.J."/>
            <person name="Probst A.J."/>
            <person name="Thomas B.C."/>
            <person name="Singh A."/>
            <person name="Wilkins M.J."/>
            <person name="Karaoz U."/>
            <person name="Brodie E.L."/>
            <person name="Williams K.H."/>
            <person name="Hubbard S.S."/>
            <person name="Banfield J.F."/>
        </authorList>
    </citation>
    <scope>NUCLEOTIDE SEQUENCE [LARGE SCALE GENOMIC DNA]</scope>
</reference>
<evidence type="ECO:0008006" key="3">
    <source>
        <dbReference type="Google" id="ProtNLM"/>
    </source>
</evidence>
<dbReference type="AlphaFoldDB" id="A0A1G2GZS5"/>
<name>A0A1G2GZS5_9BACT</name>
<gene>
    <name evidence="1" type="ORF">A3J04_00765</name>
</gene>
<accession>A0A1G2GZS5</accession>
<proteinExistence type="predicted"/>
<evidence type="ECO:0000313" key="1">
    <source>
        <dbReference type="EMBL" id="OGZ55639.1"/>
    </source>
</evidence>
<protein>
    <recommendedName>
        <fullName evidence="3">Maf-like protein</fullName>
    </recommendedName>
</protein>
<organism evidence="1 2">
    <name type="scientific">Candidatus Ryanbacteria bacterium RIFCSPLOWO2_02_FULL_47_14</name>
    <dbReference type="NCBI Taxonomy" id="1802129"/>
    <lineage>
        <taxon>Bacteria</taxon>
        <taxon>Candidatus Ryaniibacteriota</taxon>
    </lineage>
</organism>
<dbReference type="Proteomes" id="UP000177954">
    <property type="component" value="Unassembled WGS sequence"/>
</dbReference>
<comment type="caution">
    <text evidence="1">The sequence shown here is derived from an EMBL/GenBank/DDBJ whole genome shotgun (WGS) entry which is preliminary data.</text>
</comment>
<dbReference type="EMBL" id="MHNZ01000030">
    <property type="protein sequence ID" value="OGZ55639.1"/>
    <property type="molecule type" value="Genomic_DNA"/>
</dbReference>
<sequence>MKIGIIGSMHFSEKMLEIAENLKAFGHEPLLSNFVVSFSGKNDKEKERLKLDQKFNEDAMRRDWDTMKEADALLVVNLERHGIPNYIGGNTLFELAAGYFAGKKIFLWNPIPDIRYYKSEIEAVRPIIINGNLSKIS</sequence>
<evidence type="ECO:0000313" key="2">
    <source>
        <dbReference type="Proteomes" id="UP000177954"/>
    </source>
</evidence>